<evidence type="ECO:0000313" key="4">
    <source>
        <dbReference type="Proteomes" id="UP000332933"/>
    </source>
</evidence>
<gene>
    <name evidence="3" type="primary">Aste57867_18636</name>
    <name evidence="2" type="ORF">As57867_018574</name>
    <name evidence="3" type="ORF">ASTE57867_18636</name>
</gene>
<keyword evidence="1" id="KW-0812">Transmembrane</keyword>
<feature type="transmembrane region" description="Helical" evidence="1">
    <location>
        <begin position="578"/>
        <end position="598"/>
    </location>
</feature>
<proteinExistence type="predicted"/>
<evidence type="ECO:0000313" key="2">
    <source>
        <dbReference type="EMBL" id="KAF0689943.1"/>
    </source>
</evidence>
<protein>
    <submittedName>
        <fullName evidence="3">Aste57867_18636 protein</fullName>
    </submittedName>
</protein>
<reference evidence="3 4" key="1">
    <citation type="submission" date="2019-03" db="EMBL/GenBank/DDBJ databases">
        <authorList>
            <person name="Gaulin E."/>
            <person name="Dumas B."/>
        </authorList>
    </citation>
    <scope>NUCLEOTIDE SEQUENCE [LARGE SCALE GENOMIC DNA]</scope>
    <source>
        <strain evidence="3">CBS 568.67</strain>
    </source>
</reference>
<feature type="transmembrane region" description="Helical" evidence="1">
    <location>
        <begin position="916"/>
        <end position="938"/>
    </location>
</feature>
<evidence type="ECO:0000256" key="1">
    <source>
        <dbReference type="SAM" id="Phobius"/>
    </source>
</evidence>
<dbReference type="Proteomes" id="UP000332933">
    <property type="component" value="Unassembled WGS sequence"/>
</dbReference>
<evidence type="ECO:0000313" key="3">
    <source>
        <dbReference type="EMBL" id="VFT95371.1"/>
    </source>
</evidence>
<feature type="transmembrane region" description="Helical" evidence="1">
    <location>
        <begin position="1506"/>
        <end position="1532"/>
    </location>
</feature>
<keyword evidence="4" id="KW-1185">Reference proteome</keyword>
<feature type="transmembrane region" description="Helical" evidence="1">
    <location>
        <begin position="660"/>
        <end position="678"/>
    </location>
</feature>
<keyword evidence="1" id="KW-0472">Membrane</keyword>
<feature type="transmembrane region" description="Helical" evidence="1">
    <location>
        <begin position="1553"/>
        <end position="1571"/>
    </location>
</feature>
<sequence length="1792" mass="195887">MARRSPWRQSIECAVGYTYLAGTLVSSSYYVGIAVPYLSNDVWWPAFQTSDAAAFLATLFNTHLATTSALTNVPLVQVGLSFPATNMPLYPAYARVVQFERQSLANSIAELQSLAPNDLWYMPVQYCWLDFDKTWSVAHTAARQTRCWTRYHDNGAVYMESILRNVIWSKLMAQHAASIETVVGSVPVTTANGRTWWASLQQHNGLPAIPSEVAYWQAKGLTHYTIQWQNAIQPSFVETIGLESATGVYTLGIKRLPRVSSVDAWTTWVCSFGIWNDVRLADALNVSFVDLTQPNSNYSDAYSWYISPSVVATLTQARVGPYLSIDLRYVPLPGPLKATYETYQTWMVLPPNDQYWESFDAVTLDPVPMTWQFPPERRIVYYGGSPLCVAATPQPFVQLSFGYTDSCMSQSPFQIVLDPVRLHFAVAAAAPSVFDGAAFCSLCNTTAADCAAWVRSILPGVVAAPPPATTTAWTELIAATVTAVHDIQFVQFASQVDANDTATTLMLLDTPLVTPAPDMWNVVGWVVLFDWAAGLREVVALEGDVAVLTLVSAAYDVVPHDVLASDIPSSMVVYVQSILAFSTVVMGVAATFVVAYSLHRQLTDAGMNLLRFNRTAGIVWIGRVALIVRGFSAAAILSTARLELTTVAALSQLVVAPRSFLNTCIYAGESLWLGYILHDYLLIVPHLAKYVAPCASALSWFVLVVVGLTAPIQPVASIDRQCTGRLVGPTVCRSGSLRVGCLDRVWLIVGVHCISVSMAVLASKLICRRALPLLERTSLHLTAAFNAFVDVTLFQDTYNDDLPLLQVDAIACVLTGLLPYYWSQTSYLMDMKLWISVHVKTHNHCVQLDQPYFDRPAILRSRSLPTVAATRRPLPTLMSQQSLQLKMLQINVSARALPHKLGPAFVEIKSNSSETILAFLGGVVYMLGTVLGGVFFVVGASPALANDFLWPAFDVAGTPETLVNWFNHNLLLTSSLSTTTLLHLDWTKVNETDMSATSSLLYASKVQWEDMTKFVPTIDGLRKMNGCDVPWIYSSYCWLDFGQKWAIANSDARQDRCLATRTANAAMYLEPILRNVNWKEWSGCWGQAFEIGFGNELATTATGQVWLNSIRQQYLTESQEAAYWLTQGVTHYTTQWQNFKTIGLTETISITTALKASYELTLKQTNTLVKSEGTSKKLYWGLASDLWAISTNTSGIGGSSLLRMSPHFAFQNTTLANILAWNGTFDALSPSHALVAATLGPFGSIDAHHVVVPLSLVTYFRQVDAAIQAYLTRPDADVHGFDRLLPGAAWQLFPSWTTALASSFRSGNILCTSWYTTNDGSNTSIKSSFASDGDCDAATLDVIDLSRVQLVFGLLAWQVRYPTLTLDPTPTCIASNAGCCDVLTNSIAWLYATNNVGTATTSAIDPTLVSHIAQDVAAVALVQFVDDATSSSLQLVSLRLLSTPTPHGELMSWLYLFEWVTGTREVVSFEGDVGALTVLSAAATPTTVSLDRYTTPANLALYARAVLAYVSIVLVVVLALTVAAMCASYGYVEASNLYLFNRVAGIAYVGRPLLLIRSLVAISLLSSAPLSLVRVGPLTQLQPSPMRFPDVVQIALRAIETSWLVYVVQDLATLWSHDEAYVYASKASLMLSFVTAILSIAAPVTPAVTLVRTCSPAAIDLMLVCHSGTVAVGNFSRVLHLVGLAALSIGGCYALQVCRPGTRVPKVTSSLYLSSSANHFFRRKAKWSFEHVHHVDRASGVMTGLLVVSHGRSFYVLDVKTWRTYVLPKLVLDIDSAHPLPARFVKAIPLLH</sequence>
<organism evidence="3 4">
    <name type="scientific">Aphanomyces stellatus</name>
    <dbReference type="NCBI Taxonomy" id="120398"/>
    <lineage>
        <taxon>Eukaryota</taxon>
        <taxon>Sar</taxon>
        <taxon>Stramenopiles</taxon>
        <taxon>Oomycota</taxon>
        <taxon>Saprolegniomycetes</taxon>
        <taxon>Saprolegniales</taxon>
        <taxon>Verrucalvaceae</taxon>
        <taxon>Aphanomyces</taxon>
    </lineage>
</organism>
<dbReference type="EMBL" id="CAADRA010006422">
    <property type="protein sequence ID" value="VFT95371.1"/>
    <property type="molecule type" value="Genomic_DNA"/>
</dbReference>
<feature type="transmembrane region" description="Helical" evidence="1">
    <location>
        <begin position="618"/>
        <end position="640"/>
    </location>
</feature>
<feature type="transmembrane region" description="Helical" evidence="1">
    <location>
        <begin position="745"/>
        <end position="767"/>
    </location>
</feature>
<name>A0A485LEF9_9STRA</name>
<keyword evidence="1" id="KW-1133">Transmembrane helix</keyword>
<dbReference type="EMBL" id="VJMH01006401">
    <property type="protein sequence ID" value="KAF0689943.1"/>
    <property type="molecule type" value="Genomic_DNA"/>
</dbReference>
<accession>A0A485LEF9</accession>
<feature type="transmembrane region" description="Helical" evidence="1">
    <location>
        <begin position="690"/>
        <end position="710"/>
    </location>
</feature>
<reference evidence="2" key="2">
    <citation type="submission" date="2019-06" db="EMBL/GenBank/DDBJ databases">
        <title>Genomics analysis of Aphanomyces spp. identifies a new class of oomycete effector associated with host adaptation.</title>
        <authorList>
            <person name="Gaulin E."/>
        </authorList>
    </citation>
    <scope>NUCLEOTIDE SEQUENCE</scope>
    <source>
        <strain evidence="2">CBS 578.67</strain>
    </source>
</reference>
<feature type="transmembrane region" description="Helical" evidence="1">
    <location>
        <begin position="1620"/>
        <end position="1642"/>
    </location>
</feature>